<evidence type="ECO:0000313" key="2">
    <source>
        <dbReference type="EMBL" id="KKN15482.1"/>
    </source>
</evidence>
<dbReference type="FunFam" id="3.10.310.10:FF:000003">
    <property type="entry name" value="Proline racemase"/>
    <property type="match status" value="1"/>
</dbReference>
<sequence length="344" mass="37687">MEKINHWSPPDNWLKITTIDVHTEGEPLRIITGGFPDVPGESILVRRRYIKENLDHLRKALMWEPRGHADMYGCLLTPPVTPDADLGVLFMHNEGYSSMCGHGIIGLATVALETGILPRSEPESTVKIDTPAGLVTAKAKVENGRIKSVSFQNVPSFVFGMDKVVQVPGLGKVKYDIAFGGAFYAYVKAEDVGLLCKPEAYRALIEKGRAIKQAVMESSPVVHPFEDDLNFLYGTIFIAPSQAQGAHSRNVCIFAEGEVDRSPTGTGVSGRLALLRARGELDLNQPVVIESIIGTRFTGRIVETTTFGPYSAVIPEVEGSAYITGRHEFLINPEDPLREGFILR</sequence>
<dbReference type="PANTHER" id="PTHR33442:SF1">
    <property type="entry name" value="TRANS-3-HYDROXY-L-PROLINE DEHYDRATASE"/>
    <property type="match status" value="1"/>
</dbReference>
<protein>
    <recommendedName>
        <fullName evidence="3">Proline racemase</fullName>
    </recommendedName>
</protein>
<organism evidence="2">
    <name type="scientific">marine sediment metagenome</name>
    <dbReference type="NCBI Taxonomy" id="412755"/>
    <lineage>
        <taxon>unclassified sequences</taxon>
        <taxon>metagenomes</taxon>
        <taxon>ecological metagenomes</taxon>
    </lineage>
</organism>
<evidence type="ECO:0000256" key="1">
    <source>
        <dbReference type="ARBA" id="ARBA00007529"/>
    </source>
</evidence>
<dbReference type="PIRSF" id="PIRSF029792">
    <property type="entry name" value="Pro_racemase"/>
    <property type="match status" value="1"/>
</dbReference>
<dbReference type="Pfam" id="PF05544">
    <property type="entry name" value="Pro_racemase"/>
    <property type="match status" value="1"/>
</dbReference>
<comment type="similarity">
    <text evidence="1">Belongs to the proline racemase family.</text>
</comment>
<dbReference type="GO" id="GO:0047580">
    <property type="term" value="F:4-hydroxyproline epimerase activity"/>
    <property type="evidence" value="ECO:0007669"/>
    <property type="project" value="TreeGrafter"/>
</dbReference>
<dbReference type="PANTHER" id="PTHR33442">
    <property type="entry name" value="TRANS-3-HYDROXY-L-PROLINE DEHYDRATASE"/>
    <property type="match status" value="1"/>
</dbReference>
<dbReference type="SFLD" id="SFLDS00028">
    <property type="entry name" value="Proline_Racemase"/>
    <property type="match status" value="1"/>
</dbReference>
<proteinExistence type="inferred from homology"/>
<dbReference type="InterPro" id="IPR008794">
    <property type="entry name" value="Pro_racemase_fam"/>
</dbReference>
<comment type="caution">
    <text evidence="2">The sequence shown here is derived from an EMBL/GenBank/DDBJ whole genome shotgun (WGS) entry which is preliminary data.</text>
</comment>
<dbReference type="AlphaFoldDB" id="A0A0F9NTS9"/>
<dbReference type="SUPFAM" id="SSF54506">
    <property type="entry name" value="Diaminopimelate epimerase-like"/>
    <property type="match status" value="1"/>
</dbReference>
<accession>A0A0F9NTS9</accession>
<reference evidence="2" key="1">
    <citation type="journal article" date="2015" name="Nature">
        <title>Complex archaea that bridge the gap between prokaryotes and eukaryotes.</title>
        <authorList>
            <person name="Spang A."/>
            <person name="Saw J.H."/>
            <person name="Jorgensen S.L."/>
            <person name="Zaremba-Niedzwiedzka K."/>
            <person name="Martijn J."/>
            <person name="Lind A.E."/>
            <person name="van Eijk R."/>
            <person name="Schleper C."/>
            <person name="Guy L."/>
            <person name="Ettema T.J."/>
        </authorList>
    </citation>
    <scope>NUCLEOTIDE SEQUENCE</scope>
</reference>
<dbReference type="Gene3D" id="3.10.310.10">
    <property type="entry name" value="Diaminopimelate Epimerase, Chain A, domain 1"/>
    <property type="match status" value="2"/>
</dbReference>
<gene>
    <name evidence="2" type="ORF">LCGC14_0985610</name>
</gene>
<dbReference type="EMBL" id="LAZR01003708">
    <property type="protein sequence ID" value="KKN15482.1"/>
    <property type="molecule type" value="Genomic_DNA"/>
</dbReference>
<name>A0A0F9NTS9_9ZZZZ</name>
<evidence type="ECO:0008006" key="3">
    <source>
        <dbReference type="Google" id="ProtNLM"/>
    </source>
</evidence>